<dbReference type="PANTHER" id="PTHR20857">
    <property type="entry name" value="THIAMINE-PHOSPHATE PYROPHOSPHORYLASE"/>
    <property type="match status" value="1"/>
</dbReference>
<protein>
    <recommendedName>
        <fullName evidence="10">Thiamine-phosphate synthase</fullName>
        <shortName evidence="10">TP synthase</shortName>
        <shortName evidence="10">TPS</shortName>
        <ecNumber evidence="10">2.5.1.3</ecNumber>
    </recommendedName>
    <alternativeName>
        <fullName evidence="10">Thiamine-phosphate pyrophosphorylase</fullName>
        <shortName evidence="10">TMP pyrophosphorylase</shortName>
        <shortName evidence="10">TMP-PPase</shortName>
    </alternativeName>
</protein>
<name>A0A5D4GUJ8_9SPHI</name>
<comment type="caution">
    <text evidence="14">The sequence shown here is derived from an EMBL/GenBank/DDBJ whole genome shotgun (WGS) entry which is preliminary data.</text>
</comment>
<dbReference type="Pfam" id="PF02581">
    <property type="entry name" value="TMP-TENI"/>
    <property type="match status" value="1"/>
</dbReference>
<comment type="function">
    <text evidence="1 10">Condenses 4-methyl-5-(beta-hydroxyethyl)thiazole monophosphate (THZ-P) and 2-methyl-4-amino-5-hydroxymethyl pyrimidine pyrophosphate (HMP-PP) to form thiamine monophosphate (TMP).</text>
</comment>
<comment type="similarity">
    <text evidence="10 11">Belongs to the thiamine-phosphate synthase family.</text>
</comment>
<dbReference type="UniPathway" id="UPA00060">
    <property type="reaction ID" value="UER00141"/>
</dbReference>
<keyword evidence="15" id="KW-1185">Reference proteome</keyword>
<comment type="caution">
    <text evidence="10">Lacks conserved residue(s) required for the propagation of feature annotation.</text>
</comment>
<keyword evidence="3 10" id="KW-0808">Transferase</keyword>
<feature type="binding site" evidence="10">
    <location>
        <position position="141"/>
    </location>
    <ligand>
        <name>4-amino-2-methyl-5-(diphosphooxymethyl)pyrimidine</name>
        <dbReference type="ChEBI" id="CHEBI:57841"/>
    </ligand>
</feature>
<evidence type="ECO:0000256" key="2">
    <source>
        <dbReference type="ARBA" id="ARBA00005165"/>
    </source>
</evidence>
<evidence type="ECO:0000256" key="12">
    <source>
        <dbReference type="RuleBase" id="RU004253"/>
    </source>
</evidence>
<feature type="binding site" evidence="10">
    <location>
        <position position="93"/>
    </location>
    <ligand>
        <name>Mg(2+)</name>
        <dbReference type="ChEBI" id="CHEBI:18420"/>
    </ligand>
</feature>
<feature type="binding site" evidence="10">
    <location>
        <begin position="138"/>
        <end position="140"/>
    </location>
    <ligand>
        <name>2-[(2R,5Z)-2-carboxy-4-methylthiazol-5(2H)-ylidene]ethyl phosphate</name>
        <dbReference type="ChEBI" id="CHEBI:62899"/>
    </ligand>
</feature>
<evidence type="ECO:0000313" key="15">
    <source>
        <dbReference type="Proteomes" id="UP000322362"/>
    </source>
</evidence>
<evidence type="ECO:0000256" key="3">
    <source>
        <dbReference type="ARBA" id="ARBA00022679"/>
    </source>
</evidence>
<dbReference type="HAMAP" id="MF_00097">
    <property type="entry name" value="TMP_synthase"/>
    <property type="match status" value="1"/>
</dbReference>
<feature type="binding site" evidence="10">
    <location>
        <position position="74"/>
    </location>
    <ligand>
        <name>Mg(2+)</name>
        <dbReference type="ChEBI" id="CHEBI:18420"/>
    </ligand>
</feature>
<evidence type="ECO:0000256" key="9">
    <source>
        <dbReference type="ARBA" id="ARBA00047883"/>
    </source>
</evidence>
<organism evidence="14 15">
    <name type="scientific">Sphingobacterium phlebotomi</name>
    <dbReference type="NCBI Taxonomy" id="2605433"/>
    <lineage>
        <taxon>Bacteria</taxon>
        <taxon>Pseudomonadati</taxon>
        <taxon>Bacteroidota</taxon>
        <taxon>Sphingobacteriia</taxon>
        <taxon>Sphingobacteriales</taxon>
        <taxon>Sphingobacteriaceae</taxon>
        <taxon>Sphingobacterium</taxon>
    </lineage>
</organism>
<dbReference type="GO" id="GO:0005737">
    <property type="term" value="C:cytoplasm"/>
    <property type="evidence" value="ECO:0007669"/>
    <property type="project" value="TreeGrafter"/>
</dbReference>
<feature type="binding site" evidence="10">
    <location>
        <begin position="189"/>
        <end position="190"/>
    </location>
    <ligand>
        <name>2-[(2R,5Z)-2-carboxy-4-methylthiazol-5(2H)-ylidene]ethyl phosphate</name>
        <dbReference type="ChEBI" id="CHEBI:62899"/>
    </ligand>
</feature>
<feature type="binding site" evidence="10">
    <location>
        <begin position="41"/>
        <end position="45"/>
    </location>
    <ligand>
        <name>4-amino-2-methyl-5-(diphosphooxymethyl)pyrimidine</name>
        <dbReference type="ChEBI" id="CHEBI:57841"/>
    </ligand>
</feature>
<dbReference type="Proteomes" id="UP000322362">
    <property type="component" value="Unassembled WGS sequence"/>
</dbReference>
<dbReference type="FunFam" id="3.20.20.70:FF:000096">
    <property type="entry name" value="Thiamine-phosphate synthase"/>
    <property type="match status" value="1"/>
</dbReference>
<keyword evidence="6 10" id="KW-0784">Thiamine biosynthesis</keyword>
<dbReference type="InterPro" id="IPR013785">
    <property type="entry name" value="Aldolase_TIM"/>
</dbReference>
<evidence type="ECO:0000256" key="7">
    <source>
        <dbReference type="ARBA" id="ARBA00047334"/>
    </source>
</evidence>
<comment type="catalytic activity">
    <reaction evidence="7 10 11">
        <text>4-methyl-5-(2-phosphooxyethyl)-thiazole + 4-amino-2-methyl-5-(diphosphooxymethyl)pyrimidine + H(+) = thiamine phosphate + diphosphate</text>
        <dbReference type="Rhea" id="RHEA:22328"/>
        <dbReference type="ChEBI" id="CHEBI:15378"/>
        <dbReference type="ChEBI" id="CHEBI:33019"/>
        <dbReference type="ChEBI" id="CHEBI:37575"/>
        <dbReference type="ChEBI" id="CHEBI:57841"/>
        <dbReference type="ChEBI" id="CHEBI:58296"/>
        <dbReference type="EC" id="2.5.1.3"/>
    </reaction>
</comment>
<dbReference type="SUPFAM" id="SSF51391">
    <property type="entry name" value="Thiamin phosphate synthase"/>
    <property type="match status" value="1"/>
</dbReference>
<evidence type="ECO:0000259" key="13">
    <source>
        <dbReference type="Pfam" id="PF02581"/>
    </source>
</evidence>
<evidence type="ECO:0000256" key="6">
    <source>
        <dbReference type="ARBA" id="ARBA00022977"/>
    </source>
</evidence>
<comment type="catalytic activity">
    <reaction evidence="9 10 11">
        <text>2-[(2R,5Z)-2-carboxy-4-methylthiazol-5(2H)-ylidene]ethyl phosphate + 4-amino-2-methyl-5-(diphosphooxymethyl)pyrimidine + 2 H(+) = thiamine phosphate + CO2 + diphosphate</text>
        <dbReference type="Rhea" id="RHEA:47844"/>
        <dbReference type="ChEBI" id="CHEBI:15378"/>
        <dbReference type="ChEBI" id="CHEBI:16526"/>
        <dbReference type="ChEBI" id="CHEBI:33019"/>
        <dbReference type="ChEBI" id="CHEBI:37575"/>
        <dbReference type="ChEBI" id="CHEBI:57841"/>
        <dbReference type="ChEBI" id="CHEBI:62899"/>
        <dbReference type="EC" id="2.5.1.3"/>
    </reaction>
</comment>
<dbReference type="AlphaFoldDB" id="A0A5D4GUJ8"/>
<dbReference type="NCBIfam" id="TIGR00693">
    <property type="entry name" value="thiE"/>
    <property type="match status" value="1"/>
</dbReference>
<comment type="catalytic activity">
    <reaction evidence="8 10 11">
        <text>2-(2-carboxy-4-methylthiazol-5-yl)ethyl phosphate + 4-amino-2-methyl-5-(diphosphooxymethyl)pyrimidine + 2 H(+) = thiamine phosphate + CO2 + diphosphate</text>
        <dbReference type="Rhea" id="RHEA:47848"/>
        <dbReference type="ChEBI" id="CHEBI:15378"/>
        <dbReference type="ChEBI" id="CHEBI:16526"/>
        <dbReference type="ChEBI" id="CHEBI:33019"/>
        <dbReference type="ChEBI" id="CHEBI:37575"/>
        <dbReference type="ChEBI" id="CHEBI:57841"/>
        <dbReference type="ChEBI" id="CHEBI:62890"/>
        <dbReference type="EC" id="2.5.1.3"/>
    </reaction>
</comment>
<dbReference type="RefSeq" id="WP_148921100.1">
    <property type="nucleotide sequence ID" value="NZ_VTAV01000022.1"/>
</dbReference>
<evidence type="ECO:0000256" key="11">
    <source>
        <dbReference type="RuleBase" id="RU003826"/>
    </source>
</evidence>
<dbReference type="GO" id="GO:0009229">
    <property type="term" value="P:thiamine diphosphate biosynthetic process"/>
    <property type="evidence" value="ECO:0007669"/>
    <property type="project" value="UniProtKB-UniRule"/>
</dbReference>
<dbReference type="Gene3D" id="3.20.20.70">
    <property type="entry name" value="Aldolase class I"/>
    <property type="match status" value="1"/>
</dbReference>
<feature type="binding site" evidence="10">
    <location>
        <position position="73"/>
    </location>
    <ligand>
        <name>4-amino-2-methyl-5-(diphosphooxymethyl)pyrimidine</name>
        <dbReference type="ChEBI" id="CHEBI:57841"/>
    </ligand>
</feature>
<dbReference type="GO" id="GO:0000287">
    <property type="term" value="F:magnesium ion binding"/>
    <property type="evidence" value="ECO:0007669"/>
    <property type="project" value="UniProtKB-UniRule"/>
</dbReference>
<evidence type="ECO:0000256" key="8">
    <source>
        <dbReference type="ARBA" id="ARBA00047851"/>
    </source>
</evidence>
<proteinExistence type="inferred from homology"/>
<dbReference type="PANTHER" id="PTHR20857:SF23">
    <property type="entry name" value="THIAMINE BIOSYNTHETIC BIFUNCTIONAL ENZYME"/>
    <property type="match status" value="1"/>
</dbReference>
<feature type="domain" description="Thiamine phosphate synthase/TenI" evidence="13">
    <location>
        <begin position="11"/>
        <end position="192"/>
    </location>
</feature>
<dbReference type="GO" id="GO:0004789">
    <property type="term" value="F:thiamine-phosphate diphosphorylase activity"/>
    <property type="evidence" value="ECO:0007669"/>
    <property type="project" value="UniProtKB-UniRule"/>
</dbReference>
<evidence type="ECO:0000313" key="14">
    <source>
        <dbReference type="EMBL" id="TYR31804.1"/>
    </source>
</evidence>
<keyword evidence="5 10" id="KW-0460">Magnesium</keyword>
<dbReference type="EMBL" id="VTAV01000022">
    <property type="protein sequence ID" value="TYR31804.1"/>
    <property type="molecule type" value="Genomic_DNA"/>
</dbReference>
<dbReference type="InterPro" id="IPR034291">
    <property type="entry name" value="TMP_synthase"/>
</dbReference>
<sequence length="211" mass="23673">MKRQSFFPYKLYLVISESDCKGRNLLEVAEQAILGGADIIQLREKNDRTDTFIRKAFQLKEITDKYQIPLIINDNLEVAKKVDPAGIHVGNNDLPPVEIRKQWDNTKYIGYSIEFLEQLENEQAAVSDYLGISPVFSTPTKADTITEWGLEGIAEIRRLTDKPLVAIGNIHLHNVKSVVNAGTDCIAVVSEICGATNPQKTAYELKNEILK</sequence>
<feature type="binding site" evidence="10">
    <location>
        <position position="112"/>
    </location>
    <ligand>
        <name>4-amino-2-methyl-5-(diphosphooxymethyl)pyrimidine</name>
        <dbReference type="ChEBI" id="CHEBI:57841"/>
    </ligand>
</feature>
<comment type="cofactor">
    <cofactor evidence="10">
        <name>Mg(2+)</name>
        <dbReference type="ChEBI" id="CHEBI:18420"/>
    </cofactor>
    <text evidence="10">Binds 1 Mg(2+) ion per subunit.</text>
</comment>
<dbReference type="GO" id="GO:0009228">
    <property type="term" value="P:thiamine biosynthetic process"/>
    <property type="evidence" value="ECO:0007669"/>
    <property type="project" value="UniProtKB-KW"/>
</dbReference>
<accession>A0A5D4GUJ8</accession>
<dbReference type="InterPro" id="IPR036206">
    <property type="entry name" value="ThiamineP_synth_sf"/>
</dbReference>
<evidence type="ECO:0000256" key="10">
    <source>
        <dbReference type="HAMAP-Rule" id="MF_00097"/>
    </source>
</evidence>
<dbReference type="EC" id="2.5.1.3" evidence="10"/>
<reference evidence="14 15" key="1">
    <citation type="submission" date="2019-08" db="EMBL/GenBank/DDBJ databases">
        <title>Phlebobacter frassis gen. nov. sp. nov., a new member of family Sphingobacteriaceae isolated from sand fly rearing media.</title>
        <authorList>
            <person name="Kakumanu M.L."/>
            <person name="Marayati B.F."/>
            <person name="Wada-Katsumata A."/>
            <person name="Wasserberg G."/>
            <person name="Schal C."/>
            <person name="Apperson C.S."/>
            <person name="Ponnusamy L."/>
        </authorList>
    </citation>
    <scope>NUCLEOTIDE SEQUENCE [LARGE SCALE GENOMIC DNA]</scope>
    <source>
        <strain evidence="14 15">SSI9</strain>
    </source>
</reference>
<dbReference type="InterPro" id="IPR022998">
    <property type="entry name" value="ThiamineP_synth_TenI"/>
</dbReference>
<evidence type="ECO:0000256" key="4">
    <source>
        <dbReference type="ARBA" id="ARBA00022723"/>
    </source>
</evidence>
<evidence type="ECO:0000256" key="1">
    <source>
        <dbReference type="ARBA" id="ARBA00003814"/>
    </source>
</evidence>
<keyword evidence="4 10" id="KW-0479">Metal-binding</keyword>
<comment type="pathway">
    <text evidence="2 10 12">Cofactor biosynthesis; thiamine diphosphate biosynthesis; thiamine phosphate from 4-amino-2-methyl-5-diphosphomethylpyrimidine and 4-methyl-5-(2-phosphoethyl)-thiazole: step 1/1.</text>
</comment>
<dbReference type="CDD" id="cd00564">
    <property type="entry name" value="TMP_TenI"/>
    <property type="match status" value="1"/>
</dbReference>
<evidence type="ECO:0000256" key="5">
    <source>
        <dbReference type="ARBA" id="ARBA00022842"/>
    </source>
</evidence>
<gene>
    <name evidence="10 14" type="primary">thiE</name>
    <name evidence="14" type="ORF">FXV77_20440</name>
</gene>